<evidence type="ECO:0000259" key="2">
    <source>
        <dbReference type="Pfam" id="PF01243"/>
    </source>
</evidence>
<organism evidence="3 4">
    <name type="scientific">Mycolicibacterium iranicum</name>
    <name type="common">Mycobacterium iranicum</name>
    <dbReference type="NCBI Taxonomy" id="912594"/>
    <lineage>
        <taxon>Bacteria</taxon>
        <taxon>Bacillati</taxon>
        <taxon>Actinomycetota</taxon>
        <taxon>Actinomycetes</taxon>
        <taxon>Mycobacteriales</taxon>
        <taxon>Mycobacteriaceae</taxon>
        <taxon>Mycolicibacterium</taxon>
    </lineage>
</organism>
<dbReference type="Gene3D" id="2.30.110.10">
    <property type="entry name" value="Electron Transport, Fmn-binding Protein, Chain A"/>
    <property type="match status" value="1"/>
</dbReference>
<evidence type="ECO:0000313" key="4">
    <source>
        <dbReference type="Proteomes" id="UP000550501"/>
    </source>
</evidence>
<dbReference type="Proteomes" id="UP000550501">
    <property type="component" value="Unassembled WGS sequence"/>
</dbReference>
<evidence type="ECO:0000313" key="3">
    <source>
        <dbReference type="EMBL" id="MBB2992798.1"/>
    </source>
</evidence>
<keyword evidence="4" id="KW-1185">Reference proteome</keyword>
<feature type="domain" description="Pyridoxamine 5'-phosphate oxidase N-terminal" evidence="2">
    <location>
        <begin position="43"/>
        <end position="142"/>
    </location>
</feature>
<protein>
    <recommendedName>
        <fullName evidence="2">Pyridoxamine 5'-phosphate oxidase N-terminal domain-containing protein</fullName>
    </recommendedName>
</protein>
<accession>A0A839Q9G5</accession>
<feature type="coiled-coil region" evidence="1">
    <location>
        <begin position="179"/>
        <end position="213"/>
    </location>
</feature>
<dbReference type="PANTHER" id="PTHR42815">
    <property type="entry name" value="FAD-BINDING, PUTATIVE (AFU_ORTHOLOGUE AFUA_6G07600)-RELATED"/>
    <property type="match status" value="1"/>
</dbReference>
<evidence type="ECO:0000256" key="1">
    <source>
        <dbReference type="SAM" id="Coils"/>
    </source>
</evidence>
<dbReference type="Pfam" id="PF01243">
    <property type="entry name" value="PNPOx_N"/>
    <property type="match status" value="1"/>
</dbReference>
<keyword evidence="1" id="KW-0175">Coiled coil</keyword>
<dbReference type="EMBL" id="JACHVU010000012">
    <property type="protein sequence ID" value="MBB2992798.1"/>
    <property type="molecule type" value="Genomic_DNA"/>
</dbReference>
<reference evidence="3 4" key="1">
    <citation type="submission" date="2020-08" db="EMBL/GenBank/DDBJ databases">
        <title>The Agave Microbiome: Exploring the role of microbial communities in plant adaptations to desert environments.</title>
        <authorList>
            <person name="Partida-Martinez L.P."/>
        </authorList>
    </citation>
    <scope>NUCLEOTIDE SEQUENCE [LARGE SCALE GENOMIC DNA]</scope>
    <source>
        <strain evidence="3 4">AT2.18</strain>
    </source>
</reference>
<comment type="caution">
    <text evidence="3">The sequence shown here is derived from an EMBL/GenBank/DDBJ whole genome shotgun (WGS) entry which is preliminary data.</text>
</comment>
<sequence>MSRHYPAIGFTDAVERVQHNHGSDTFYGRKRRMAQSEEGPDALTDAEKDFLADRDGFYLSTVSETGWPYVQFRGGPPGFVRVLDDHTIAWADFRGNLQYISVGNLGGDDRVALIALDYPRGARLKLFGHATVVSAEENPELMRKLVDPTYDAVVERAVVVTVVAYDWNCPQHIPQRYTLAELEPALKAHNDSLKALEAENAVLRAQLADCAELIPAGRQP</sequence>
<dbReference type="AlphaFoldDB" id="A0A839Q9G5"/>
<gene>
    <name evidence="3" type="ORF">FHR72_004303</name>
</gene>
<proteinExistence type="predicted"/>
<dbReference type="InterPro" id="IPR012349">
    <property type="entry name" value="Split_barrel_FMN-bd"/>
</dbReference>
<dbReference type="SUPFAM" id="SSF50475">
    <property type="entry name" value="FMN-binding split barrel"/>
    <property type="match status" value="1"/>
</dbReference>
<dbReference type="InterPro" id="IPR011576">
    <property type="entry name" value="Pyridox_Oxase_N"/>
</dbReference>
<dbReference type="RefSeq" id="WP_183471879.1">
    <property type="nucleotide sequence ID" value="NZ_JACHVU010000012.1"/>
</dbReference>
<name>A0A839Q9G5_MYCIR</name>
<dbReference type="PANTHER" id="PTHR42815:SF2">
    <property type="entry name" value="FAD-BINDING, PUTATIVE (AFU_ORTHOLOGUE AFUA_6G07600)-RELATED"/>
    <property type="match status" value="1"/>
</dbReference>